<keyword evidence="2" id="KW-1185">Reference proteome</keyword>
<name>A0ACC1NDC4_9HYPO</name>
<accession>A0ACC1NDC4</accession>
<gene>
    <name evidence="1" type="ORF">NQ176_g4919</name>
</gene>
<reference evidence="1" key="1">
    <citation type="submission" date="2022-08" db="EMBL/GenBank/DDBJ databases">
        <title>Genome Sequence of Lecanicillium fungicola.</title>
        <authorList>
            <person name="Buettner E."/>
        </authorList>
    </citation>
    <scope>NUCLEOTIDE SEQUENCE</scope>
    <source>
        <strain evidence="1">Babe33</strain>
    </source>
</reference>
<evidence type="ECO:0000313" key="1">
    <source>
        <dbReference type="EMBL" id="KAJ2976496.1"/>
    </source>
</evidence>
<sequence length="242" mass="27639">MGTRHLIVVVYQGHWIVAQYGQFDGYPEYAGRNLVKILASKDFIHKLRDGLTHTYKVSFEEMIYLMDGVATEREQLDNRLARLNTDGELVRSPYGRFCAEPLDNYTPDLLAMHPSLARETSTAVLVLIAHATADKPIPLHLEVEFANDSLSCEWAYVVDLDSDVLEVYGGADIKTPEHRFVNVGRPNASVPAYIATIPFAEMEDYDSGNKNFLEMISTEIKMINTERRKENEIYFNYNHEQE</sequence>
<evidence type="ECO:0000313" key="2">
    <source>
        <dbReference type="Proteomes" id="UP001143910"/>
    </source>
</evidence>
<comment type="caution">
    <text evidence="1">The sequence shown here is derived from an EMBL/GenBank/DDBJ whole genome shotgun (WGS) entry which is preliminary data.</text>
</comment>
<protein>
    <submittedName>
        <fullName evidence="1">Uncharacterized protein</fullName>
    </submittedName>
</protein>
<organism evidence="1 2">
    <name type="scientific">Zarea fungicola</name>
    <dbReference type="NCBI Taxonomy" id="93591"/>
    <lineage>
        <taxon>Eukaryota</taxon>
        <taxon>Fungi</taxon>
        <taxon>Dikarya</taxon>
        <taxon>Ascomycota</taxon>
        <taxon>Pezizomycotina</taxon>
        <taxon>Sordariomycetes</taxon>
        <taxon>Hypocreomycetidae</taxon>
        <taxon>Hypocreales</taxon>
        <taxon>Cordycipitaceae</taxon>
        <taxon>Zarea</taxon>
    </lineage>
</organism>
<proteinExistence type="predicted"/>
<dbReference type="Proteomes" id="UP001143910">
    <property type="component" value="Unassembled WGS sequence"/>
</dbReference>
<dbReference type="EMBL" id="JANJQO010000578">
    <property type="protein sequence ID" value="KAJ2976496.1"/>
    <property type="molecule type" value="Genomic_DNA"/>
</dbReference>